<gene>
    <name evidence="3" type="ORF">CC78DRAFT_595065</name>
</gene>
<evidence type="ECO:0000256" key="2">
    <source>
        <dbReference type="SAM" id="SignalP"/>
    </source>
</evidence>
<organism evidence="3 4">
    <name type="scientific">Lojkania enalia</name>
    <dbReference type="NCBI Taxonomy" id="147567"/>
    <lineage>
        <taxon>Eukaryota</taxon>
        <taxon>Fungi</taxon>
        <taxon>Dikarya</taxon>
        <taxon>Ascomycota</taxon>
        <taxon>Pezizomycotina</taxon>
        <taxon>Dothideomycetes</taxon>
        <taxon>Pleosporomycetidae</taxon>
        <taxon>Pleosporales</taxon>
        <taxon>Pleosporales incertae sedis</taxon>
        <taxon>Lojkania</taxon>
    </lineage>
</organism>
<protein>
    <submittedName>
        <fullName evidence="3">Uncharacterized protein</fullName>
    </submittedName>
</protein>
<feature type="region of interest" description="Disordered" evidence="1">
    <location>
        <begin position="103"/>
        <end position="135"/>
    </location>
</feature>
<proteinExistence type="predicted"/>
<keyword evidence="2" id="KW-0732">Signal</keyword>
<sequence length="186" mass="21223">MKHTSIIALSFLTSGIQAMPFTFLRAMPSSSLHPKRQATATNRLSYWPRQAQIESTVTRIDRSSYLPRQAHVEKMVMVVEGPLIIPRNEEVAKTEFARLKSRPEMAERGRSRHNIVGGGEDISNKRVDSDNTSTDKRGRWGYNLVDFDSPWSSAQHPALRSFRNRNRTIAKYRGQRFNSISMAFGL</sequence>
<evidence type="ECO:0000256" key="1">
    <source>
        <dbReference type="SAM" id="MobiDB-lite"/>
    </source>
</evidence>
<dbReference type="Proteomes" id="UP000800093">
    <property type="component" value="Unassembled WGS sequence"/>
</dbReference>
<feature type="chain" id="PRO_5040351093" evidence="2">
    <location>
        <begin position="19"/>
        <end position="186"/>
    </location>
</feature>
<accession>A0A9P4MYC5</accession>
<dbReference type="AlphaFoldDB" id="A0A9P4MYC5"/>
<dbReference type="EMBL" id="ML986765">
    <property type="protein sequence ID" value="KAF2258403.1"/>
    <property type="molecule type" value="Genomic_DNA"/>
</dbReference>
<feature type="compositionally biased region" description="Basic and acidic residues" evidence="1">
    <location>
        <begin position="122"/>
        <end position="135"/>
    </location>
</feature>
<evidence type="ECO:0000313" key="4">
    <source>
        <dbReference type="Proteomes" id="UP000800093"/>
    </source>
</evidence>
<evidence type="ECO:0000313" key="3">
    <source>
        <dbReference type="EMBL" id="KAF2258403.1"/>
    </source>
</evidence>
<feature type="signal peptide" evidence="2">
    <location>
        <begin position="1"/>
        <end position="18"/>
    </location>
</feature>
<name>A0A9P4MYC5_9PLEO</name>
<comment type="caution">
    <text evidence="3">The sequence shown here is derived from an EMBL/GenBank/DDBJ whole genome shotgun (WGS) entry which is preliminary data.</text>
</comment>
<keyword evidence="4" id="KW-1185">Reference proteome</keyword>
<reference evidence="4" key="1">
    <citation type="journal article" date="2020" name="Stud. Mycol.">
        <title>101 Dothideomycetes genomes: A test case for predicting lifestyles and emergence of pathogens.</title>
        <authorList>
            <person name="Haridas S."/>
            <person name="Albert R."/>
            <person name="Binder M."/>
            <person name="Bloem J."/>
            <person name="LaButti K."/>
            <person name="Salamov A."/>
            <person name="Andreopoulos B."/>
            <person name="Baker S."/>
            <person name="Barry K."/>
            <person name="Bills G."/>
            <person name="Bluhm B."/>
            <person name="Cannon C."/>
            <person name="Castanera R."/>
            <person name="Culley D."/>
            <person name="Daum C."/>
            <person name="Ezra D."/>
            <person name="Gonzalez J."/>
            <person name="Henrissat B."/>
            <person name="Kuo A."/>
            <person name="Liang C."/>
            <person name="Lipzen A."/>
            <person name="Lutzoni F."/>
            <person name="Magnuson J."/>
            <person name="Mondo S."/>
            <person name="Nolan M."/>
            <person name="Ohm R."/>
            <person name="Pangilinan J."/>
            <person name="Park H.-J."/>
            <person name="Ramirez L."/>
            <person name="Alfaro M."/>
            <person name="Sun H."/>
            <person name="Tritt A."/>
            <person name="Yoshinaga Y."/>
            <person name="Zwiers L.-H."/>
            <person name="Turgeon B."/>
            <person name="Goodwin S."/>
            <person name="Spatafora J."/>
            <person name="Crous P."/>
            <person name="Grigoriev I."/>
        </authorList>
    </citation>
    <scope>NUCLEOTIDE SEQUENCE [LARGE SCALE GENOMIC DNA]</scope>
    <source>
        <strain evidence="4">CBS 304.66</strain>
    </source>
</reference>